<protein>
    <recommendedName>
        <fullName evidence="3">EspG family protein</fullName>
    </recommendedName>
</protein>
<dbReference type="OrthoDB" id="2645156at2"/>
<dbReference type="KEGG" id="pyg:AWM70_12545"/>
<evidence type="ECO:0008006" key="3">
    <source>
        <dbReference type="Google" id="ProtNLM"/>
    </source>
</evidence>
<keyword evidence="2" id="KW-1185">Reference proteome</keyword>
<evidence type="ECO:0000313" key="2">
    <source>
        <dbReference type="Proteomes" id="UP000092573"/>
    </source>
</evidence>
<dbReference type="Proteomes" id="UP000092573">
    <property type="component" value="Chromosome"/>
</dbReference>
<evidence type="ECO:0000313" key="1">
    <source>
        <dbReference type="EMBL" id="ANS75333.1"/>
    </source>
</evidence>
<sequence length="266" mass="30866">MTQQEEVTFRLSVREFFFLTNMLGIHYIAGFKDPFRGYLVEELEEEYEAVKRGLVERGFLRVIEGQKDSFEMDELLGVCLTTCGSNEAVYVNKRIKQEGDYEAFLYFTPNLVVERTWDELEGETVLAPVASAELSLNLLAKFFPLTLKGAVSFHANLPDMREVNWALLSMEEKQQLLLDKRVDPERVNYFVSLEKKAERRGSMVYWTRAGSYWEQEEYHYLQKGQDMLMITKPGGHELRIETYNPAVILKSLEKLAEKFDLVNKGA</sequence>
<dbReference type="EMBL" id="CP014167">
    <property type="protein sequence ID" value="ANS75333.1"/>
    <property type="molecule type" value="Genomic_DNA"/>
</dbReference>
<accession>A0A1B1N1N8</accession>
<proteinExistence type="predicted"/>
<name>A0A1B1N1N8_9BACL</name>
<dbReference type="STRING" id="1462996.AWM70_12545"/>
<dbReference type="AlphaFoldDB" id="A0A1B1N1N8"/>
<reference evidence="1 2" key="1">
    <citation type="submission" date="2016-01" db="EMBL/GenBank/DDBJ databases">
        <title>Complete Genome Sequence of Paenibacillus yonginensis DCY84, a novel Plant Growth-Promoting Bacteria with Elicitation of Induced Systemic Resistance.</title>
        <authorList>
            <person name="Kim Y.J."/>
            <person name="Yang D.C."/>
            <person name="Sukweenadhi J."/>
        </authorList>
    </citation>
    <scope>NUCLEOTIDE SEQUENCE [LARGE SCALE GENOMIC DNA]</scope>
    <source>
        <strain evidence="1 2">DCY84</strain>
    </source>
</reference>
<organism evidence="1 2">
    <name type="scientific">Paenibacillus yonginensis</name>
    <dbReference type="NCBI Taxonomy" id="1462996"/>
    <lineage>
        <taxon>Bacteria</taxon>
        <taxon>Bacillati</taxon>
        <taxon>Bacillota</taxon>
        <taxon>Bacilli</taxon>
        <taxon>Bacillales</taxon>
        <taxon>Paenibacillaceae</taxon>
        <taxon>Paenibacillus</taxon>
    </lineage>
</organism>
<gene>
    <name evidence="1" type="ORF">AWM70_12545</name>
</gene>